<dbReference type="InterPro" id="IPR044005">
    <property type="entry name" value="DZR_2"/>
</dbReference>
<organism evidence="4 5">
    <name type="scientific">Stieleria marina</name>
    <dbReference type="NCBI Taxonomy" id="1930275"/>
    <lineage>
        <taxon>Bacteria</taxon>
        <taxon>Pseudomonadati</taxon>
        <taxon>Planctomycetota</taxon>
        <taxon>Planctomycetia</taxon>
        <taxon>Pirellulales</taxon>
        <taxon>Pirellulaceae</taxon>
        <taxon>Stieleria</taxon>
    </lineage>
</organism>
<dbReference type="EMBL" id="CP036526">
    <property type="protein sequence ID" value="QDT12817.1"/>
    <property type="molecule type" value="Genomic_DNA"/>
</dbReference>
<dbReference type="InterPro" id="IPR029057">
    <property type="entry name" value="PRTase-like"/>
</dbReference>
<gene>
    <name evidence="4" type="ORF">K239x_48290</name>
</gene>
<dbReference type="OrthoDB" id="9779910at2"/>
<dbReference type="InterPro" id="IPR000836">
    <property type="entry name" value="PRTase_dom"/>
</dbReference>
<reference evidence="4 5" key="1">
    <citation type="submission" date="2019-02" db="EMBL/GenBank/DDBJ databases">
        <title>Deep-cultivation of Planctomycetes and their phenomic and genomic characterization uncovers novel biology.</title>
        <authorList>
            <person name="Wiegand S."/>
            <person name="Jogler M."/>
            <person name="Boedeker C."/>
            <person name="Pinto D."/>
            <person name="Vollmers J."/>
            <person name="Rivas-Marin E."/>
            <person name="Kohn T."/>
            <person name="Peeters S.H."/>
            <person name="Heuer A."/>
            <person name="Rast P."/>
            <person name="Oberbeckmann S."/>
            <person name="Bunk B."/>
            <person name="Jeske O."/>
            <person name="Meyerdierks A."/>
            <person name="Storesund J.E."/>
            <person name="Kallscheuer N."/>
            <person name="Luecker S."/>
            <person name="Lage O.M."/>
            <person name="Pohl T."/>
            <person name="Merkel B.J."/>
            <person name="Hornburger P."/>
            <person name="Mueller R.-W."/>
            <person name="Bruemmer F."/>
            <person name="Labrenz M."/>
            <person name="Spormann A.M."/>
            <person name="Op den Camp H."/>
            <person name="Overmann J."/>
            <person name="Amann R."/>
            <person name="Jetten M.S.M."/>
            <person name="Mascher T."/>
            <person name="Medema M.H."/>
            <person name="Devos D.P."/>
            <person name="Kaster A.-K."/>
            <person name="Ovreas L."/>
            <person name="Rohde M."/>
            <person name="Galperin M.Y."/>
            <person name="Jogler C."/>
        </authorList>
    </citation>
    <scope>NUCLEOTIDE SEQUENCE [LARGE SCALE GENOMIC DNA]</scope>
    <source>
        <strain evidence="4 5">K23_9</strain>
    </source>
</reference>
<dbReference type="AlphaFoldDB" id="A0A517P0B5"/>
<sequence length="305" mass="32770">MQTKQAIHPAKTASNGLKSGSRWAASTILDLILPPACRLCSEPIGTEQDFCHSCWLALNLSRPAMKSACRRCGRPGGLAVPDAENAACGPSTFIQPCVHCKKEAFQIDQVIAKWTYQGKVCDAIIAAKYARQSALGNALGRQLGEHVATQIDGDPPQQITFVPSSFRRQWARGGRTGIIAIAQGVAHAIKAAAPVGSPNLNPNLAVKPLLRITRRIQKQAWLSDVERRKNVSGAFATKKGYAWRRDSPIFGTPEGRASVIANQHILVVDDVLTTGATANEIATVLRNAGARRVTLAVVARAVWSK</sequence>
<keyword evidence="5" id="KW-1185">Reference proteome</keyword>
<dbReference type="Pfam" id="PF00156">
    <property type="entry name" value="Pribosyltran"/>
    <property type="match status" value="1"/>
</dbReference>
<dbReference type="InterPro" id="IPR051910">
    <property type="entry name" value="ComF/GntX_DNA_util-trans"/>
</dbReference>
<accession>A0A517P0B5</accession>
<evidence type="ECO:0000259" key="3">
    <source>
        <dbReference type="Pfam" id="PF18912"/>
    </source>
</evidence>
<evidence type="ECO:0000256" key="1">
    <source>
        <dbReference type="ARBA" id="ARBA00008007"/>
    </source>
</evidence>
<feature type="domain" description="Phosphoribosyltransferase" evidence="2">
    <location>
        <begin position="256"/>
        <end position="300"/>
    </location>
</feature>
<evidence type="ECO:0000259" key="2">
    <source>
        <dbReference type="Pfam" id="PF00156"/>
    </source>
</evidence>
<protein>
    <submittedName>
        <fullName evidence="4">DNA utilization protein GntX</fullName>
    </submittedName>
</protein>
<evidence type="ECO:0000313" key="4">
    <source>
        <dbReference type="EMBL" id="QDT12817.1"/>
    </source>
</evidence>
<dbReference type="Gene3D" id="3.40.50.2020">
    <property type="match status" value="1"/>
</dbReference>
<name>A0A517P0B5_9BACT</name>
<comment type="similarity">
    <text evidence="1">Belongs to the ComF/GntX family.</text>
</comment>
<feature type="domain" description="Double zinc ribbon" evidence="3">
    <location>
        <begin position="28"/>
        <end position="89"/>
    </location>
</feature>
<proteinExistence type="inferred from homology"/>
<dbReference type="CDD" id="cd06223">
    <property type="entry name" value="PRTases_typeI"/>
    <property type="match status" value="1"/>
</dbReference>
<dbReference type="Proteomes" id="UP000319817">
    <property type="component" value="Chromosome"/>
</dbReference>
<dbReference type="PANTHER" id="PTHR47505:SF1">
    <property type="entry name" value="DNA UTILIZATION PROTEIN YHGH"/>
    <property type="match status" value="1"/>
</dbReference>
<dbReference type="Pfam" id="PF18912">
    <property type="entry name" value="DZR_2"/>
    <property type="match status" value="1"/>
</dbReference>
<dbReference type="SUPFAM" id="SSF53271">
    <property type="entry name" value="PRTase-like"/>
    <property type="match status" value="1"/>
</dbReference>
<evidence type="ECO:0000313" key="5">
    <source>
        <dbReference type="Proteomes" id="UP000319817"/>
    </source>
</evidence>
<dbReference type="PANTHER" id="PTHR47505">
    <property type="entry name" value="DNA UTILIZATION PROTEIN YHGH"/>
    <property type="match status" value="1"/>
</dbReference>